<gene>
    <name evidence="1" type="ORF">GOB81_01450</name>
</gene>
<dbReference type="PIRSF" id="PIRSF029407">
    <property type="entry name" value="UCP029407"/>
    <property type="match status" value="1"/>
</dbReference>
<evidence type="ECO:0000313" key="1">
    <source>
        <dbReference type="EMBL" id="NHN87304.1"/>
    </source>
</evidence>
<proteinExistence type="predicted"/>
<dbReference type="EMBL" id="WOSY01000001">
    <property type="protein sequence ID" value="NHN87304.1"/>
    <property type="molecule type" value="Genomic_DNA"/>
</dbReference>
<dbReference type="Proteomes" id="UP000631653">
    <property type="component" value="Unassembled WGS sequence"/>
</dbReference>
<dbReference type="Gene3D" id="3.40.50.300">
    <property type="entry name" value="P-loop containing nucleotide triphosphate hydrolases"/>
    <property type="match status" value="1"/>
</dbReference>
<reference evidence="1 2" key="1">
    <citation type="journal article" date="2020" name="Int. J. Syst. Evol. Microbiol.">
        <title>Novel acetic acid bacteria from cider fermentations: Acetobacter conturbans sp. nov. and Acetobacter fallax sp. nov.</title>
        <authorList>
            <person name="Sombolestani A.S."/>
            <person name="Cleenwerck I."/>
            <person name="Cnockaert M."/>
            <person name="Borremans W."/>
            <person name="Wieme A.D."/>
            <person name="De Vuyst L."/>
            <person name="Vandamme P."/>
        </authorList>
    </citation>
    <scope>NUCLEOTIDE SEQUENCE [LARGE SCALE GENOMIC DNA]</scope>
    <source>
        <strain evidence="1 2">LMG 1627</strain>
    </source>
</reference>
<sequence length="286" mass="31762">MQVFSPRKQVIVVLGARSGTSALSGALSLLGAGLPQNLMLANWANPKGYFEPQDIAALHDEILASVGSSWSDWRVFPKDWFQSAAAEHYATKLTVMFLNDYQNAEGVCILKEPRICRLLPLWETVFRTANVMPLYCFIDRAPAEVAASLAARDGSTIEQGLLYYIRNHIESEQDTRDAPRAFVSYDALLDDWRAVIGRAGRELDIPFPLHGAAAAEVDGFLERGLRHQTVTVTHDRNWIEALADTIHHAFTLLADDPSDPVALAMMDHARVVFAMREEELTQQATA</sequence>
<accession>A0ABX0JWT0</accession>
<protein>
    <recommendedName>
        <fullName evidence="3">Sulfotransferase family protein</fullName>
    </recommendedName>
</protein>
<dbReference type="InterPro" id="IPR027417">
    <property type="entry name" value="P-loop_NTPase"/>
</dbReference>
<keyword evidence="2" id="KW-1185">Reference proteome</keyword>
<evidence type="ECO:0000313" key="2">
    <source>
        <dbReference type="Proteomes" id="UP000631653"/>
    </source>
</evidence>
<organism evidence="1 2">
    <name type="scientific">Acetobacter conturbans</name>
    <dbReference type="NCBI Taxonomy" id="1737472"/>
    <lineage>
        <taxon>Bacteria</taxon>
        <taxon>Pseudomonadati</taxon>
        <taxon>Pseudomonadota</taxon>
        <taxon>Alphaproteobacteria</taxon>
        <taxon>Acetobacterales</taxon>
        <taxon>Acetobacteraceae</taxon>
        <taxon>Acetobacter</taxon>
    </lineage>
</organism>
<dbReference type="InterPro" id="IPR014556">
    <property type="entry name" value="UCP029407"/>
</dbReference>
<dbReference type="RefSeq" id="WP_173568590.1">
    <property type="nucleotide sequence ID" value="NZ_WOSY01000001.1"/>
</dbReference>
<evidence type="ECO:0008006" key="3">
    <source>
        <dbReference type="Google" id="ProtNLM"/>
    </source>
</evidence>
<name>A0ABX0JWT0_9PROT</name>
<comment type="caution">
    <text evidence="1">The sequence shown here is derived from an EMBL/GenBank/DDBJ whole genome shotgun (WGS) entry which is preliminary data.</text>
</comment>
<dbReference type="SUPFAM" id="SSF52540">
    <property type="entry name" value="P-loop containing nucleoside triphosphate hydrolases"/>
    <property type="match status" value="1"/>
</dbReference>